<dbReference type="AlphaFoldDB" id="A0A4C1WL97"/>
<keyword evidence="2" id="KW-1185">Reference proteome</keyword>
<dbReference type="Proteomes" id="UP000299102">
    <property type="component" value="Unassembled WGS sequence"/>
</dbReference>
<evidence type="ECO:0000313" key="1">
    <source>
        <dbReference type="EMBL" id="GBP52041.1"/>
    </source>
</evidence>
<sequence length="247" mass="27005">MNAIVKVASTTLPSGGPGPPISMRRLKEIVQRLPNTRANFNGISAEIMLETSKIAAAEIAIMYRKVMEKGRQVGLLVGGWAGWNAFTMGCPQRSVMGPSLSTLLLNDIFSLPMPTEYRLFAYADDVTAVIEGHRQGKIPTGPDTLNGGYVHRDGCKHQSVRNHNGQFVKLWVFRKGDSQTSGKVLRQDVLGVCHLMRNQITGTQNYIQGYLCCSYNVCGSSMIQQGLIPGGEELVIKNAATCLDLNY</sequence>
<accession>A0A4C1WL97</accession>
<reference evidence="1 2" key="1">
    <citation type="journal article" date="2019" name="Commun. Biol.">
        <title>The bagworm genome reveals a unique fibroin gene that provides high tensile strength.</title>
        <authorList>
            <person name="Kono N."/>
            <person name="Nakamura H."/>
            <person name="Ohtoshi R."/>
            <person name="Tomita M."/>
            <person name="Numata K."/>
            <person name="Arakawa K."/>
        </authorList>
    </citation>
    <scope>NUCLEOTIDE SEQUENCE [LARGE SCALE GENOMIC DNA]</scope>
</reference>
<proteinExistence type="predicted"/>
<name>A0A4C1WL97_EUMVA</name>
<comment type="caution">
    <text evidence="1">The sequence shown here is derived from an EMBL/GenBank/DDBJ whole genome shotgun (WGS) entry which is preliminary data.</text>
</comment>
<evidence type="ECO:0000313" key="2">
    <source>
        <dbReference type="Proteomes" id="UP000299102"/>
    </source>
</evidence>
<organism evidence="1 2">
    <name type="scientific">Eumeta variegata</name>
    <name type="common">Bagworm moth</name>
    <name type="synonym">Eumeta japonica</name>
    <dbReference type="NCBI Taxonomy" id="151549"/>
    <lineage>
        <taxon>Eukaryota</taxon>
        <taxon>Metazoa</taxon>
        <taxon>Ecdysozoa</taxon>
        <taxon>Arthropoda</taxon>
        <taxon>Hexapoda</taxon>
        <taxon>Insecta</taxon>
        <taxon>Pterygota</taxon>
        <taxon>Neoptera</taxon>
        <taxon>Endopterygota</taxon>
        <taxon>Lepidoptera</taxon>
        <taxon>Glossata</taxon>
        <taxon>Ditrysia</taxon>
        <taxon>Tineoidea</taxon>
        <taxon>Psychidae</taxon>
        <taxon>Oiketicinae</taxon>
        <taxon>Eumeta</taxon>
    </lineage>
</organism>
<gene>
    <name evidence="1" type="ORF">EVAR_97511_1</name>
</gene>
<protein>
    <recommendedName>
        <fullName evidence="3">Reverse transcriptase domain-containing protein</fullName>
    </recommendedName>
</protein>
<dbReference type="EMBL" id="BGZK01000594">
    <property type="protein sequence ID" value="GBP52041.1"/>
    <property type="molecule type" value="Genomic_DNA"/>
</dbReference>
<evidence type="ECO:0008006" key="3">
    <source>
        <dbReference type="Google" id="ProtNLM"/>
    </source>
</evidence>